<protein>
    <submittedName>
        <fullName evidence="1">Uncharacterized protein</fullName>
    </submittedName>
</protein>
<dbReference type="AlphaFoldDB" id="A0AAN8YEC9"/>
<keyword evidence="2" id="KW-1185">Reference proteome</keyword>
<accession>A0AAN8YEC9</accession>
<dbReference type="Proteomes" id="UP001371456">
    <property type="component" value="Unassembled WGS sequence"/>
</dbReference>
<comment type="caution">
    <text evidence="1">The sequence shown here is derived from an EMBL/GenBank/DDBJ whole genome shotgun (WGS) entry which is preliminary data.</text>
</comment>
<proteinExistence type="predicted"/>
<gene>
    <name evidence="1" type="ORF">RDI58_014838</name>
</gene>
<reference evidence="1 2" key="1">
    <citation type="submission" date="2024-02" db="EMBL/GenBank/DDBJ databases">
        <title>de novo genome assembly of Solanum bulbocastanum strain 11H21.</title>
        <authorList>
            <person name="Hosaka A.J."/>
        </authorList>
    </citation>
    <scope>NUCLEOTIDE SEQUENCE [LARGE SCALE GENOMIC DNA]</scope>
    <source>
        <tissue evidence="1">Young leaves</tissue>
    </source>
</reference>
<name>A0AAN8YEC9_SOLBU</name>
<organism evidence="1 2">
    <name type="scientific">Solanum bulbocastanum</name>
    <name type="common">Wild potato</name>
    <dbReference type="NCBI Taxonomy" id="147425"/>
    <lineage>
        <taxon>Eukaryota</taxon>
        <taxon>Viridiplantae</taxon>
        <taxon>Streptophyta</taxon>
        <taxon>Embryophyta</taxon>
        <taxon>Tracheophyta</taxon>
        <taxon>Spermatophyta</taxon>
        <taxon>Magnoliopsida</taxon>
        <taxon>eudicotyledons</taxon>
        <taxon>Gunneridae</taxon>
        <taxon>Pentapetalae</taxon>
        <taxon>asterids</taxon>
        <taxon>lamiids</taxon>
        <taxon>Solanales</taxon>
        <taxon>Solanaceae</taxon>
        <taxon>Solanoideae</taxon>
        <taxon>Solaneae</taxon>
        <taxon>Solanum</taxon>
    </lineage>
</organism>
<sequence>MIWNSLFWSKKGDFEKRLQHISKEEADVIA</sequence>
<dbReference type="EMBL" id="JBANQN010000006">
    <property type="protein sequence ID" value="KAK6786313.1"/>
    <property type="molecule type" value="Genomic_DNA"/>
</dbReference>
<evidence type="ECO:0000313" key="2">
    <source>
        <dbReference type="Proteomes" id="UP001371456"/>
    </source>
</evidence>
<evidence type="ECO:0000313" key="1">
    <source>
        <dbReference type="EMBL" id="KAK6786313.1"/>
    </source>
</evidence>